<dbReference type="AlphaFoldDB" id="A0A430REL8"/>
<keyword evidence="1" id="KW-0067">ATP-binding</keyword>
<name>A0A430REL8_THESC</name>
<sequence>GPGWLPEAPDRLFFLGPWEALREALGAFPGEMLEVSRGTPSLESLFLRLFGPAPRPRGGR</sequence>
<proteinExistence type="predicted"/>
<comment type="caution">
    <text evidence="1">The sequence shown here is derived from an EMBL/GenBank/DDBJ whole genome shotgun (WGS) entry which is preliminary data.</text>
</comment>
<evidence type="ECO:0000313" key="1">
    <source>
        <dbReference type="EMBL" id="RTH05967.1"/>
    </source>
</evidence>
<accession>A0A430REL8</accession>
<protein>
    <submittedName>
        <fullName evidence="1">ABC transporter ATP-binding protein</fullName>
    </submittedName>
</protein>
<gene>
    <name evidence="1" type="ORF">CSW47_04155</name>
</gene>
<organism evidence="1 2">
    <name type="scientific">Thermus scotoductus</name>
    <dbReference type="NCBI Taxonomy" id="37636"/>
    <lineage>
        <taxon>Bacteria</taxon>
        <taxon>Thermotogati</taxon>
        <taxon>Deinococcota</taxon>
        <taxon>Deinococci</taxon>
        <taxon>Thermales</taxon>
        <taxon>Thermaceae</taxon>
        <taxon>Thermus</taxon>
    </lineage>
</organism>
<keyword evidence="1" id="KW-0547">Nucleotide-binding</keyword>
<dbReference type="EMBL" id="PELP01000092">
    <property type="protein sequence ID" value="RTH05967.1"/>
    <property type="molecule type" value="Genomic_DNA"/>
</dbReference>
<feature type="non-terminal residue" evidence="1">
    <location>
        <position position="1"/>
    </location>
</feature>
<dbReference type="GO" id="GO:0005524">
    <property type="term" value="F:ATP binding"/>
    <property type="evidence" value="ECO:0007669"/>
    <property type="project" value="UniProtKB-KW"/>
</dbReference>
<dbReference type="Proteomes" id="UP000286734">
    <property type="component" value="Unassembled WGS sequence"/>
</dbReference>
<evidence type="ECO:0000313" key="2">
    <source>
        <dbReference type="Proteomes" id="UP000286734"/>
    </source>
</evidence>
<reference evidence="1 2" key="1">
    <citation type="journal article" date="2019" name="Extremophiles">
        <title>Biogeography of thermophiles and predominance of Thermus scotoductus in domestic water heaters.</title>
        <authorList>
            <person name="Wilpiszeski R.L."/>
            <person name="Zhang Z."/>
            <person name="House C.H."/>
        </authorList>
    </citation>
    <scope>NUCLEOTIDE SEQUENCE [LARGE SCALE GENOMIC DNA]</scope>
    <source>
        <strain evidence="1 2">34_S34</strain>
    </source>
</reference>